<keyword evidence="3 9" id="KW-0813">Transport</keyword>
<keyword evidence="12" id="KW-1185">Reference proteome</keyword>
<reference evidence="11" key="2">
    <citation type="submission" date="2020-05" db="UniProtKB">
        <authorList>
            <consortium name="EnsemblMetazoa"/>
        </authorList>
    </citation>
    <scope>IDENTIFICATION</scope>
    <source>
        <strain evidence="11">IAEA</strain>
    </source>
</reference>
<feature type="coiled-coil region" evidence="10">
    <location>
        <begin position="112"/>
        <end position="139"/>
    </location>
</feature>
<protein>
    <recommendedName>
        <fullName evidence="9">V-type proton ATPase subunit a</fullName>
    </recommendedName>
</protein>
<evidence type="ECO:0000256" key="10">
    <source>
        <dbReference type="SAM" id="Coils"/>
    </source>
</evidence>
<keyword evidence="10" id="KW-0175">Coiled coil</keyword>
<dbReference type="STRING" id="37001.A0A1A9W3I6"/>
<reference evidence="12" key="1">
    <citation type="submission" date="2014-03" db="EMBL/GenBank/DDBJ databases">
        <authorList>
            <person name="Aksoy S."/>
            <person name="Warren W."/>
            <person name="Wilson R.K."/>
        </authorList>
    </citation>
    <scope>NUCLEOTIDE SEQUENCE [LARGE SCALE GENOMIC DNA]</scope>
    <source>
        <strain evidence="12">IAEA</strain>
    </source>
</reference>
<keyword evidence="4 9" id="KW-0812">Transmembrane</keyword>
<evidence type="ECO:0000256" key="6">
    <source>
        <dbReference type="ARBA" id="ARBA00022989"/>
    </source>
</evidence>
<feature type="transmembrane region" description="Helical" evidence="9">
    <location>
        <begin position="457"/>
        <end position="480"/>
    </location>
</feature>
<keyword evidence="5 9" id="KW-0375">Hydrogen ion transport</keyword>
<sequence length="820" mass="93556">MSIFEQVKIRISCKIDIMGDMFRSEEIALCQMFIQPEAAYSSVSELGETGCVQFRDLNSGVNAFQRKFVTEVRRCDELQRKIRYIEAEIKKDEIILPEITDDIPRAPNPREIIDLEAHLEKTENEILELAQNEVNLKSNFLELTELRKVLENTQGFFSDQEVLNLDSSNRGMTGVPDESNAQNRGRLGFVAGVINRERVFSFERMLWRISRGNVFLRRSDLDEPLNDPTTGHPIYKTVFVAFFQGEQLKNRIKKVCTGFHASMYPCPSSHTEREEMVKGVCTRLEDLKMVLSQTEDHRSRVLATVSKNLPSWSIMVKKMKAIYHTLNLFNMDVTKKCLIGECWVPSKDLPVVQKALSDGSAAVGSTIPSFLNVIETNEQPPTFNRTNKFTRGFQNLIDAYGVASYREVNPSLYTCITFPFLFAVMFGDLGHGFILTLFGAWMCMYEKSLSRQRGGEIWNIFFGGRYIILLMGLFSCYTGFVYNDVFSKSMNIFGSTWSIEFNTSTVLENPLLQLSPQYHVDGIYPIGMDPIWQMAENKIIFLNTYKMKLSIITGVIHMVFGVCMSVVNFVHFKRYSSIFLEFLPQIIFLLLLFGYMVFMMFFKWVQYTAKTDFQPNTPGCAPSVLIMFINMMLFKNTEPQEGCMEHMFEAQNSLQSSNNNGGLTNNMELGDGDTPIPAGADTRENGVLGGHDEEPMSEIYIHQAIHTIEYVLSTISHTASYLRLWALSLAHAQLSEVLWNMVLSLGLKTQSYSGAIGLYIIFGAWCLFTLAILVMMEGLSAFLHTLRLHWVEFMSKFYEGLGYPFQPFSFKAILDSEDEE</sequence>
<organism evidence="11 12">
    <name type="scientific">Glossina brevipalpis</name>
    <dbReference type="NCBI Taxonomy" id="37001"/>
    <lineage>
        <taxon>Eukaryota</taxon>
        <taxon>Metazoa</taxon>
        <taxon>Ecdysozoa</taxon>
        <taxon>Arthropoda</taxon>
        <taxon>Hexapoda</taxon>
        <taxon>Insecta</taxon>
        <taxon>Pterygota</taxon>
        <taxon>Neoptera</taxon>
        <taxon>Endopterygota</taxon>
        <taxon>Diptera</taxon>
        <taxon>Brachycera</taxon>
        <taxon>Muscomorpha</taxon>
        <taxon>Hippoboscoidea</taxon>
        <taxon>Glossinidae</taxon>
        <taxon>Glossina</taxon>
    </lineage>
</organism>
<evidence type="ECO:0000313" key="12">
    <source>
        <dbReference type="Proteomes" id="UP000091820"/>
    </source>
</evidence>
<dbReference type="InterPro" id="IPR026028">
    <property type="entry name" value="V-type_ATPase_116kDa_su_euka"/>
</dbReference>
<dbReference type="GO" id="GO:0007035">
    <property type="term" value="P:vacuolar acidification"/>
    <property type="evidence" value="ECO:0007669"/>
    <property type="project" value="TreeGrafter"/>
</dbReference>
<name>A0A1A9W3I6_9MUSC</name>
<evidence type="ECO:0000256" key="2">
    <source>
        <dbReference type="ARBA" id="ARBA00009904"/>
    </source>
</evidence>
<dbReference type="EnsemblMetazoa" id="GBRI005108-RA">
    <property type="protein sequence ID" value="GBRI005108-PA"/>
    <property type="gene ID" value="GBRI005108"/>
</dbReference>
<accession>A0A1A9W3I6</accession>
<comment type="function">
    <text evidence="9">Essential component of the vacuolar proton pump (V-ATPase), a multimeric enzyme that catalyzes the translocation of protons across the membranes. Required for assembly and activity of the V-ATPase.</text>
</comment>
<feature type="transmembrane region" description="Helical" evidence="9">
    <location>
        <begin position="551"/>
        <end position="570"/>
    </location>
</feature>
<evidence type="ECO:0000313" key="11">
    <source>
        <dbReference type="EnsemblMetazoa" id="GBRI005108-PA"/>
    </source>
</evidence>
<feature type="transmembrane region" description="Helical" evidence="9">
    <location>
        <begin position="420"/>
        <end position="445"/>
    </location>
</feature>
<evidence type="ECO:0000256" key="8">
    <source>
        <dbReference type="ARBA" id="ARBA00023136"/>
    </source>
</evidence>
<dbReference type="GO" id="GO:0005886">
    <property type="term" value="C:plasma membrane"/>
    <property type="evidence" value="ECO:0007669"/>
    <property type="project" value="TreeGrafter"/>
</dbReference>
<dbReference type="GO" id="GO:0046961">
    <property type="term" value="F:proton-transporting ATPase activity, rotational mechanism"/>
    <property type="evidence" value="ECO:0007669"/>
    <property type="project" value="InterPro"/>
</dbReference>
<keyword evidence="7 9" id="KW-0406">Ion transport</keyword>
<dbReference type="InterPro" id="IPR002490">
    <property type="entry name" value="V-ATPase_116kDa_su"/>
</dbReference>
<evidence type="ECO:0000256" key="4">
    <source>
        <dbReference type="ARBA" id="ARBA00022692"/>
    </source>
</evidence>
<dbReference type="Proteomes" id="UP000091820">
    <property type="component" value="Unassembled WGS sequence"/>
</dbReference>
<feature type="transmembrane region" description="Helical" evidence="9">
    <location>
        <begin position="582"/>
        <end position="604"/>
    </location>
</feature>
<evidence type="ECO:0000256" key="1">
    <source>
        <dbReference type="ARBA" id="ARBA00004141"/>
    </source>
</evidence>
<keyword evidence="8 9" id="KW-0472">Membrane</keyword>
<feature type="transmembrane region" description="Helical" evidence="9">
    <location>
        <begin position="616"/>
        <end position="634"/>
    </location>
</feature>
<comment type="subcellular location">
    <subcellularLocation>
        <location evidence="1">Membrane</location>
        <topology evidence="1">Multi-pass membrane protein</topology>
    </subcellularLocation>
</comment>
<dbReference type="AlphaFoldDB" id="A0A1A9W3I6"/>
<evidence type="ECO:0000256" key="5">
    <source>
        <dbReference type="ARBA" id="ARBA00022781"/>
    </source>
</evidence>
<feature type="transmembrane region" description="Helical" evidence="9">
    <location>
        <begin position="756"/>
        <end position="776"/>
    </location>
</feature>
<evidence type="ECO:0000256" key="3">
    <source>
        <dbReference type="ARBA" id="ARBA00022448"/>
    </source>
</evidence>
<keyword evidence="6 9" id="KW-1133">Transmembrane helix</keyword>
<dbReference type="Pfam" id="PF01496">
    <property type="entry name" value="V_ATPase_I"/>
    <property type="match status" value="2"/>
</dbReference>
<evidence type="ECO:0000256" key="7">
    <source>
        <dbReference type="ARBA" id="ARBA00023065"/>
    </source>
</evidence>
<dbReference type="GO" id="GO:0051117">
    <property type="term" value="F:ATPase binding"/>
    <property type="evidence" value="ECO:0007669"/>
    <property type="project" value="TreeGrafter"/>
</dbReference>
<dbReference type="GO" id="GO:0000220">
    <property type="term" value="C:vacuolar proton-transporting V-type ATPase, V0 domain"/>
    <property type="evidence" value="ECO:0007669"/>
    <property type="project" value="InterPro"/>
</dbReference>
<comment type="similarity">
    <text evidence="2 9">Belongs to the V-ATPase 116 kDa subunit family.</text>
</comment>
<proteinExistence type="inferred from homology"/>
<evidence type="ECO:0000256" key="9">
    <source>
        <dbReference type="RuleBase" id="RU361189"/>
    </source>
</evidence>
<dbReference type="VEuPathDB" id="VectorBase:GBRI005108"/>
<dbReference type="PANTHER" id="PTHR11629:SF61">
    <property type="entry name" value="V-TYPE PROTON ATPASE SUBUNIT A"/>
    <property type="match status" value="1"/>
</dbReference>
<dbReference type="PANTHER" id="PTHR11629">
    <property type="entry name" value="VACUOLAR PROTON ATPASES"/>
    <property type="match status" value="1"/>
</dbReference>
<dbReference type="PIRSF" id="PIRSF001293">
    <property type="entry name" value="ATP6V0A1"/>
    <property type="match status" value="1"/>
</dbReference>